<keyword evidence="1" id="KW-1133">Transmembrane helix</keyword>
<comment type="caution">
    <text evidence="2">The sequence shown here is derived from an EMBL/GenBank/DDBJ whole genome shotgun (WGS) entry which is preliminary data.</text>
</comment>
<organism evidence="2 3">
    <name type="scientific">Heliomicrobium gestii</name>
    <name type="common">Heliobacterium gestii</name>
    <dbReference type="NCBI Taxonomy" id="2699"/>
    <lineage>
        <taxon>Bacteria</taxon>
        <taxon>Bacillati</taxon>
        <taxon>Bacillota</taxon>
        <taxon>Clostridia</taxon>
        <taxon>Eubacteriales</taxon>
        <taxon>Heliobacteriaceae</taxon>
        <taxon>Heliomicrobium</taxon>
    </lineage>
</organism>
<keyword evidence="3" id="KW-1185">Reference proteome</keyword>
<evidence type="ECO:0000313" key="2">
    <source>
        <dbReference type="EMBL" id="MZP42006.1"/>
    </source>
</evidence>
<proteinExistence type="predicted"/>
<reference evidence="2 3" key="1">
    <citation type="submission" date="2020-01" db="EMBL/GenBank/DDBJ databases">
        <title>Whole genome sequence of Heliobacterium gestii DSM 11169.</title>
        <authorList>
            <person name="Kyndt J.A."/>
            <person name="Meyer T.E."/>
        </authorList>
    </citation>
    <scope>NUCLEOTIDE SEQUENCE [LARGE SCALE GENOMIC DNA]</scope>
    <source>
        <strain evidence="2 3">DSM 11169</strain>
    </source>
</reference>
<dbReference type="Proteomes" id="UP000471031">
    <property type="component" value="Unassembled WGS sequence"/>
</dbReference>
<dbReference type="AlphaFoldDB" id="A0A845LGL9"/>
<evidence type="ECO:0000313" key="3">
    <source>
        <dbReference type="Proteomes" id="UP000471031"/>
    </source>
</evidence>
<name>A0A845LGL9_HELGE</name>
<protein>
    <submittedName>
        <fullName evidence="2">Uncharacterized protein</fullName>
    </submittedName>
</protein>
<dbReference type="EMBL" id="WXEX01000002">
    <property type="protein sequence ID" value="MZP42006.1"/>
    <property type="molecule type" value="Genomic_DNA"/>
</dbReference>
<gene>
    <name evidence="2" type="ORF">GTO89_03020</name>
</gene>
<dbReference type="RefSeq" id="WP_161260592.1">
    <property type="nucleotide sequence ID" value="NZ_JAFBDC010000002.1"/>
</dbReference>
<accession>A0A845LGL9</accession>
<keyword evidence="1" id="KW-0812">Transmembrane</keyword>
<feature type="transmembrane region" description="Helical" evidence="1">
    <location>
        <begin position="45"/>
        <end position="63"/>
    </location>
</feature>
<keyword evidence="1" id="KW-0472">Membrane</keyword>
<evidence type="ECO:0000256" key="1">
    <source>
        <dbReference type="SAM" id="Phobius"/>
    </source>
</evidence>
<feature type="transmembrane region" description="Helical" evidence="1">
    <location>
        <begin position="7"/>
        <end position="25"/>
    </location>
</feature>
<sequence>MLAVLRVLRLWALGVLDVLMVLMVLKLSSASQVCLSIWSLQMNRMMIYLFASAPLFPTLFPTAPR</sequence>